<evidence type="ECO:0000313" key="1">
    <source>
        <dbReference type="EMBL" id="RIA84152.1"/>
    </source>
</evidence>
<sequence>MELCHLFLSIEHNQQTETHLQAVYTSRLLNPFTENLLKYDNINNNTVEIIDFTNLKIENKNEDVKK</sequence>
<accession>A0A397SF24</accession>
<gene>
    <name evidence="1" type="ORF">C1645_832695</name>
</gene>
<dbReference type="EMBL" id="QKYT01000514">
    <property type="protein sequence ID" value="RIA84152.1"/>
    <property type="molecule type" value="Genomic_DNA"/>
</dbReference>
<keyword evidence="2" id="KW-1185">Reference proteome</keyword>
<dbReference type="OrthoDB" id="2387781at2759"/>
<organism evidence="1 2">
    <name type="scientific">Glomus cerebriforme</name>
    <dbReference type="NCBI Taxonomy" id="658196"/>
    <lineage>
        <taxon>Eukaryota</taxon>
        <taxon>Fungi</taxon>
        <taxon>Fungi incertae sedis</taxon>
        <taxon>Mucoromycota</taxon>
        <taxon>Glomeromycotina</taxon>
        <taxon>Glomeromycetes</taxon>
        <taxon>Glomerales</taxon>
        <taxon>Glomeraceae</taxon>
        <taxon>Glomus</taxon>
    </lineage>
</organism>
<dbReference type="AlphaFoldDB" id="A0A397SF24"/>
<name>A0A397SF24_9GLOM</name>
<protein>
    <submittedName>
        <fullName evidence="1">Uncharacterized protein</fullName>
    </submittedName>
</protein>
<comment type="caution">
    <text evidence="1">The sequence shown here is derived from an EMBL/GenBank/DDBJ whole genome shotgun (WGS) entry which is preliminary data.</text>
</comment>
<reference evidence="1 2" key="1">
    <citation type="submission" date="2018-06" db="EMBL/GenBank/DDBJ databases">
        <title>Comparative genomics reveals the genomic features of Rhizophagus irregularis, R. cerebriforme, R. diaphanum and Gigaspora rosea, and their symbiotic lifestyle signature.</title>
        <authorList>
            <person name="Morin E."/>
            <person name="San Clemente H."/>
            <person name="Chen E.C.H."/>
            <person name="De La Providencia I."/>
            <person name="Hainaut M."/>
            <person name="Kuo A."/>
            <person name="Kohler A."/>
            <person name="Murat C."/>
            <person name="Tang N."/>
            <person name="Roy S."/>
            <person name="Loubradou J."/>
            <person name="Henrissat B."/>
            <person name="Grigoriev I.V."/>
            <person name="Corradi N."/>
            <person name="Roux C."/>
            <person name="Martin F.M."/>
        </authorList>
    </citation>
    <scope>NUCLEOTIDE SEQUENCE [LARGE SCALE GENOMIC DNA]</scope>
    <source>
        <strain evidence="1 2">DAOM 227022</strain>
    </source>
</reference>
<dbReference type="Proteomes" id="UP000265703">
    <property type="component" value="Unassembled WGS sequence"/>
</dbReference>
<evidence type="ECO:0000313" key="2">
    <source>
        <dbReference type="Proteomes" id="UP000265703"/>
    </source>
</evidence>
<proteinExistence type="predicted"/>